<evidence type="ECO:0000256" key="2">
    <source>
        <dbReference type="ARBA" id="ARBA00022475"/>
    </source>
</evidence>
<evidence type="ECO:0000256" key="7">
    <source>
        <dbReference type="ARBA" id="ARBA00034125"/>
    </source>
</evidence>
<evidence type="ECO:0000256" key="5">
    <source>
        <dbReference type="ARBA" id="ARBA00022989"/>
    </source>
</evidence>
<organism evidence="9 10">
    <name type="scientific">Mucilaginibacter gotjawali</name>
    <dbReference type="NCBI Taxonomy" id="1550579"/>
    <lineage>
        <taxon>Bacteria</taxon>
        <taxon>Pseudomonadati</taxon>
        <taxon>Bacteroidota</taxon>
        <taxon>Sphingobacteriia</taxon>
        <taxon>Sphingobacteriales</taxon>
        <taxon>Sphingobacteriaceae</taxon>
        <taxon>Mucilaginibacter</taxon>
    </lineage>
</organism>
<keyword evidence="10" id="KW-1185">Reference proteome</keyword>
<dbReference type="RefSeq" id="WP_096352851.1">
    <property type="nucleotide sequence ID" value="NZ_AP017313.1"/>
</dbReference>
<accession>A0A0X8X445</accession>
<dbReference type="KEGG" id="mgot:MgSA37_02960"/>
<evidence type="ECO:0000256" key="3">
    <source>
        <dbReference type="ARBA" id="ARBA00022519"/>
    </source>
</evidence>
<feature type="domain" description="Threonine/Serine exporter ThrE" evidence="8">
    <location>
        <begin position="13"/>
        <end position="148"/>
    </location>
</feature>
<keyword evidence="2" id="KW-1003">Cell membrane</keyword>
<reference evidence="9 10" key="1">
    <citation type="submission" date="2015-12" db="EMBL/GenBank/DDBJ databases">
        <title>Genome sequence of Mucilaginibacter gotjawali.</title>
        <authorList>
            <person name="Lee J.S."/>
            <person name="Lee K.C."/>
            <person name="Kim K.K."/>
            <person name="Lee B.W."/>
        </authorList>
    </citation>
    <scope>NUCLEOTIDE SEQUENCE [LARGE SCALE GENOMIC DNA]</scope>
    <source>
        <strain evidence="9 10">SA3-7</strain>
    </source>
</reference>
<dbReference type="GO" id="GO:0005886">
    <property type="term" value="C:plasma membrane"/>
    <property type="evidence" value="ECO:0007669"/>
    <property type="project" value="UniProtKB-SubCell"/>
</dbReference>
<keyword evidence="3" id="KW-0997">Cell inner membrane</keyword>
<dbReference type="GO" id="GO:0015744">
    <property type="term" value="P:succinate transport"/>
    <property type="evidence" value="ECO:0007669"/>
    <property type="project" value="TreeGrafter"/>
</dbReference>
<dbReference type="EMBL" id="AP017313">
    <property type="protein sequence ID" value="BAU54782.1"/>
    <property type="molecule type" value="Genomic_DNA"/>
</dbReference>
<comment type="subcellular location">
    <subcellularLocation>
        <location evidence="1">Cell membrane</location>
        <topology evidence="1">Multi-pass membrane protein</topology>
    </subcellularLocation>
</comment>
<dbReference type="AlphaFoldDB" id="A0A0X8X445"/>
<comment type="similarity">
    <text evidence="7">Belongs to the ThrE exporter (TC 2.A.79) family.</text>
</comment>
<dbReference type="InterPro" id="IPR024528">
    <property type="entry name" value="ThrE_2"/>
</dbReference>
<dbReference type="PANTHER" id="PTHR34390:SF1">
    <property type="entry name" value="SUCCINATE TRANSPORTER SUBUNIT YJJB-RELATED"/>
    <property type="match status" value="1"/>
</dbReference>
<evidence type="ECO:0000256" key="6">
    <source>
        <dbReference type="ARBA" id="ARBA00023136"/>
    </source>
</evidence>
<evidence type="ECO:0000313" key="10">
    <source>
        <dbReference type="Proteomes" id="UP000218263"/>
    </source>
</evidence>
<keyword evidence="6" id="KW-0472">Membrane</keyword>
<dbReference type="Pfam" id="PF12821">
    <property type="entry name" value="ThrE_2"/>
    <property type="match status" value="1"/>
</dbReference>
<evidence type="ECO:0000259" key="8">
    <source>
        <dbReference type="Pfam" id="PF12821"/>
    </source>
</evidence>
<dbReference type="OrthoDB" id="9810047at2"/>
<dbReference type="InterPro" id="IPR050539">
    <property type="entry name" value="ThrE_Dicarb/AminoAcid_Exp"/>
</dbReference>
<evidence type="ECO:0000256" key="1">
    <source>
        <dbReference type="ARBA" id="ARBA00004651"/>
    </source>
</evidence>
<keyword evidence="4" id="KW-0812">Transmembrane</keyword>
<protein>
    <recommendedName>
        <fullName evidence="8">Threonine/Serine exporter ThrE domain-containing protein</fullName>
    </recommendedName>
</protein>
<gene>
    <name evidence="9" type="ORF">MgSA37_02960</name>
</gene>
<proteinExistence type="inferred from homology"/>
<keyword evidence="5" id="KW-1133">Transmembrane helix</keyword>
<sequence length="167" mass="18255">MEWLLIFEKGIWFGLAAMGFAVLFNVPTRTLAPIFIMGAFGGLTKAIMLHYEINVIGASFAGATLIGFISIFFAHEKHAPPPIFAIPAVIPMVPGIFAYRMMIGLISLAGKIDNTAYTRIMSETTNNGLKVMFILMGLATGVGLPMLITRKDSAKDLRFKRNRKVTG</sequence>
<dbReference type="PANTHER" id="PTHR34390">
    <property type="entry name" value="UPF0442 PROTEIN YJJB-RELATED"/>
    <property type="match status" value="1"/>
</dbReference>
<evidence type="ECO:0000313" key="9">
    <source>
        <dbReference type="EMBL" id="BAU54782.1"/>
    </source>
</evidence>
<name>A0A0X8X445_9SPHI</name>
<dbReference type="Proteomes" id="UP000218263">
    <property type="component" value="Chromosome"/>
</dbReference>
<evidence type="ECO:0000256" key="4">
    <source>
        <dbReference type="ARBA" id="ARBA00022692"/>
    </source>
</evidence>